<feature type="compositionally biased region" description="Acidic residues" evidence="2">
    <location>
        <begin position="336"/>
        <end position="367"/>
    </location>
</feature>
<dbReference type="VEuPathDB" id="ToxoDB:TGDOM2_267030B"/>
<feature type="region of interest" description="Disordered" evidence="2">
    <location>
        <begin position="186"/>
        <end position="234"/>
    </location>
</feature>
<feature type="compositionally biased region" description="Basic and acidic residues" evidence="2">
    <location>
        <begin position="476"/>
        <end position="490"/>
    </location>
</feature>
<feature type="compositionally biased region" description="Basic and acidic residues" evidence="2">
    <location>
        <begin position="65"/>
        <end position="123"/>
    </location>
</feature>
<feature type="compositionally biased region" description="Basic residues" evidence="2">
    <location>
        <begin position="124"/>
        <end position="133"/>
    </location>
</feature>
<dbReference type="PANTHER" id="PTHR14950:SF37">
    <property type="entry name" value="ENDORIBONUCLEASE DICER"/>
    <property type="match status" value="1"/>
</dbReference>
<evidence type="ECO:0000259" key="3">
    <source>
        <dbReference type="PROSITE" id="PS50142"/>
    </source>
</evidence>
<dbReference type="PROSITE" id="PS00517">
    <property type="entry name" value="RNASE_3_1"/>
    <property type="match status" value="1"/>
</dbReference>
<dbReference type="PROSITE" id="PS50142">
    <property type="entry name" value="RNASE_3_2"/>
    <property type="match status" value="1"/>
</dbReference>
<dbReference type="PANTHER" id="PTHR14950">
    <property type="entry name" value="DICER-RELATED"/>
    <property type="match status" value="1"/>
</dbReference>
<dbReference type="EMBL" id="AHZU02000901">
    <property type="protein sequence ID" value="KFG38789.1"/>
    <property type="molecule type" value="Genomic_DNA"/>
</dbReference>
<proteinExistence type="predicted"/>
<evidence type="ECO:0000313" key="5">
    <source>
        <dbReference type="Proteomes" id="UP000028837"/>
    </source>
</evidence>
<reference evidence="4 5" key="1">
    <citation type="submission" date="2014-02" db="EMBL/GenBank/DDBJ databases">
        <authorList>
            <person name="Sibley D."/>
            <person name="Venepally P."/>
            <person name="Karamycheva S."/>
            <person name="Hadjithomas M."/>
            <person name="Khan A."/>
            <person name="Brunk B."/>
            <person name="Roos D."/>
            <person name="Caler E."/>
            <person name="Lorenzi H."/>
        </authorList>
    </citation>
    <scope>NUCLEOTIDE SEQUENCE [LARGE SCALE GENOMIC DNA]</scope>
    <source>
        <strain evidence="4 5">GAB2-2007-GAL-DOM2</strain>
    </source>
</reference>
<accession>A0A086K321</accession>
<dbReference type="Proteomes" id="UP000028837">
    <property type="component" value="Unassembled WGS sequence"/>
</dbReference>
<feature type="region of interest" description="Disordered" evidence="2">
    <location>
        <begin position="55"/>
        <end position="151"/>
    </location>
</feature>
<dbReference type="InterPro" id="IPR036389">
    <property type="entry name" value="RNase_III_sf"/>
</dbReference>
<gene>
    <name evidence="4" type="ORF">TGDOM2_267030B</name>
</gene>
<feature type="region of interest" description="Disordered" evidence="2">
    <location>
        <begin position="551"/>
        <end position="570"/>
    </location>
</feature>
<dbReference type="InterPro" id="IPR000999">
    <property type="entry name" value="RNase_III_dom"/>
</dbReference>
<comment type="caution">
    <text evidence="4">The sequence shown here is derived from an EMBL/GenBank/DDBJ whole genome shotgun (WGS) entry which is preliminary data.</text>
</comment>
<evidence type="ECO:0000256" key="2">
    <source>
        <dbReference type="SAM" id="MobiDB-lite"/>
    </source>
</evidence>
<evidence type="ECO:0000256" key="1">
    <source>
        <dbReference type="ARBA" id="ARBA00022801"/>
    </source>
</evidence>
<dbReference type="GO" id="GO:0006396">
    <property type="term" value="P:RNA processing"/>
    <property type="evidence" value="ECO:0007669"/>
    <property type="project" value="InterPro"/>
</dbReference>
<feature type="domain" description="RNase III" evidence="3">
    <location>
        <begin position="602"/>
        <end position="648"/>
    </location>
</feature>
<organism evidence="4 5">
    <name type="scientific">Toxoplasma gondii GAB2-2007-GAL-DOM2</name>
    <dbReference type="NCBI Taxonomy" id="1130820"/>
    <lineage>
        <taxon>Eukaryota</taxon>
        <taxon>Sar</taxon>
        <taxon>Alveolata</taxon>
        <taxon>Apicomplexa</taxon>
        <taxon>Conoidasida</taxon>
        <taxon>Coccidia</taxon>
        <taxon>Eucoccidiorida</taxon>
        <taxon>Eimeriorina</taxon>
        <taxon>Sarcocystidae</taxon>
        <taxon>Toxoplasma</taxon>
    </lineage>
</organism>
<dbReference type="Pfam" id="PF00636">
    <property type="entry name" value="Ribonuclease_3"/>
    <property type="match status" value="1"/>
</dbReference>
<evidence type="ECO:0000313" key="4">
    <source>
        <dbReference type="EMBL" id="KFG38789.1"/>
    </source>
</evidence>
<dbReference type="AlphaFoldDB" id="A0A086K321"/>
<keyword evidence="1" id="KW-0378">Hydrolase</keyword>
<feature type="region of interest" description="Disordered" evidence="2">
    <location>
        <begin position="323"/>
        <end position="376"/>
    </location>
</feature>
<dbReference type="Gene3D" id="1.10.1520.10">
    <property type="entry name" value="Ribonuclease III domain"/>
    <property type="match status" value="1"/>
</dbReference>
<feature type="compositionally biased region" description="Basic and acidic residues" evidence="2">
    <location>
        <begin position="186"/>
        <end position="214"/>
    </location>
</feature>
<dbReference type="SUPFAM" id="SSF69065">
    <property type="entry name" value="RNase III domain-like"/>
    <property type="match status" value="1"/>
</dbReference>
<dbReference type="GO" id="GO:0004525">
    <property type="term" value="F:ribonuclease III activity"/>
    <property type="evidence" value="ECO:0007669"/>
    <property type="project" value="InterPro"/>
</dbReference>
<dbReference type="CDD" id="cd00593">
    <property type="entry name" value="RIBOc"/>
    <property type="match status" value="1"/>
</dbReference>
<protein>
    <submittedName>
        <fullName evidence="4">Ribonuclease type III Dicer</fullName>
    </submittedName>
</protein>
<feature type="compositionally biased region" description="Basic and acidic residues" evidence="2">
    <location>
        <begin position="225"/>
        <end position="234"/>
    </location>
</feature>
<sequence>MRRFRLQAYLVNFPFVSHKKSLLDLREQPVSEKAQADVIEALLGAVYLSNADSALFGAQPGKRSGGKETTGKTEDREATEKRGGTEENEREGERREKEREGRGRDVGENVSKKETEGRVDKRQAVHRRPREMRHRGLDKETTEEREEQAVVGSSSGCMAAAAFFDAYLLLPSAVNNAVLLFDEEVEREKGRREPGERDNKLKEREESEEDRLSHEGVALAPDGAGEQREVPDRQEKETLEHWKALLVDCLEEALRRRDRGVSVSDLGEESHKEENAFPCSAKDINRDAWMLLPDRLAKQTEDLRALARLPHMSETFLLLSRATNRQRTPHNGLSHDDEEAEEEEDETEEEEEDETEEEEDEIEEDESGVWREEPSRREVEASQRVWMSKIFSRYDTDGGRGDLDRVMAVDSVQLIYRGPRQSLLSSLQEGKKRANLETSGDRDHLRRCLLLLSETVRGCASNASVLRMWSSAGNATREERRAQKVGEKGRVEKKKKTERTQNEEEEQNEQSLHRKEGNAGGTSKAQTNRRTEGSLSCVSSTSFASSLSSSSSSLSSSSSSSPPASSSLSSFCGRREREFPLKGLLTAARNRDVILPGLPETYERLEFLGDALIGLLVTEWLFSRFPNFREGPLSEAKNVLLSNMFFARKLLRRSHTRFQTQRHTCTYTNIIVLT</sequence>
<feature type="region of interest" description="Disordered" evidence="2">
    <location>
        <begin position="473"/>
        <end position="533"/>
    </location>
</feature>
<name>A0A086K321_TOXGO</name>